<evidence type="ECO:0000313" key="1">
    <source>
        <dbReference type="EMBL" id="CAB3391822.1"/>
    </source>
</evidence>
<sequence>MGDRMRRFFQFLGFGDEEWVEEPREEEIPGPAPGLGKKGAVVSLHQAKSVKLVLCEPARFEEGQGIADHLRNRRAAVINLQKVPYEEGLRIMDFLSGVLYALGGTMQKIGPQIILCAPDNVDVQGAISEYLSGQESQDKTR</sequence>
<organism evidence="1 2">
    <name type="scientific">Kyrpidia spormannii</name>
    <dbReference type="NCBI Taxonomy" id="2055160"/>
    <lineage>
        <taxon>Bacteria</taxon>
        <taxon>Bacillati</taxon>
        <taxon>Bacillota</taxon>
        <taxon>Bacilli</taxon>
        <taxon>Bacillales</taxon>
        <taxon>Alicyclobacillaceae</taxon>
        <taxon>Kyrpidia</taxon>
    </lineage>
</organism>
<keyword evidence="1" id="KW-0131">Cell cycle</keyword>
<keyword evidence="1" id="KW-0132">Cell division</keyword>
<dbReference type="EMBL" id="LR792684">
    <property type="protein sequence ID" value="CAB3391822.1"/>
    <property type="molecule type" value="Genomic_DNA"/>
</dbReference>
<proteinExistence type="predicted"/>
<evidence type="ECO:0000313" key="2">
    <source>
        <dbReference type="Proteomes" id="UP000501793"/>
    </source>
</evidence>
<keyword evidence="2" id="KW-1185">Reference proteome</keyword>
<gene>
    <name evidence="1" type="primary">sepF</name>
    <name evidence="1" type="ORF">FAVT5_1564</name>
</gene>
<accession>A0ACA8Z8N3</accession>
<reference evidence="1" key="1">
    <citation type="submission" date="2020-04" db="EMBL/GenBank/DDBJ databases">
        <authorList>
            <person name="Hogendoorn C."/>
        </authorList>
    </citation>
    <scope>NUCLEOTIDE SEQUENCE</scope>
    <source>
        <strain evidence="1">FAVT5</strain>
    </source>
</reference>
<name>A0ACA8Z8N3_9BACL</name>
<protein>
    <submittedName>
        <fullName evidence="1">Cell division machinery factor</fullName>
    </submittedName>
</protein>
<dbReference type="Proteomes" id="UP000501793">
    <property type="component" value="Chromosome"/>
</dbReference>